<dbReference type="Pfam" id="PF02615">
    <property type="entry name" value="Ldh_2"/>
    <property type="match status" value="1"/>
</dbReference>
<dbReference type="InterPro" id="IPR036111">
    <property type="entry name" value="Mal/L-sulfo/L-lacto_DH-like_sf"/>
</dbReference>
<sequence length="404" mass="43971">MLTVIRKATLSRFLELLTSSSPLRARTVAAGMTSTGNQDYDQKVIPKDEVIRFIEECMCKAGTTKEDGRAVGHHLMTADYRGHFSHGMNRMQMYVTDIEKRITDPAARPQIVTDFQAIALVDGKNALGQVVGKYCMELAIEKAKKFGIGMVAARGSNHYGICGYYTMMAMEQGLIGFTCTNTSPLMAPTRSMKAALGTNPLSLGMAACDGDEFVLDMATTAVALGKIELAIRKNESIPEGWALGSDGKVTTDSEEAYKASLLMPLGGAEHNSGYKGYGLGLMVEILCGILSGSLFGPNIRTWKSDDKIADLGQCFMAINPEAFACGSKERLTTLLKQLRELPTCGEKQVLVAGDPERQHMKKVDKEGGITYHPNQLKASEEFAKHMGVRPMKPVNLFDFLSAKN</sequence>
<keyword evidence="4" id="KW-1185">Reference proteome</keyword>
<dbReference type="Gene3D" id="3.30.1370.60">
    <property type="entry name" value="Hypothetical oxidoreductase yiak, domain 2"/>
    <property type="match status" value="1"/>
</dbReference>
<evidence type="ECO:0000313" key="3">
    <source>
        <dbReference type="EMBL" id="KYN33450.1"/>
    </source>
</evidence>
<comment type="similarity">
    <text evidence="1">Belongs to the LDH2/MDH2 oxidoreductase family.</text>
</comment>
<name>A0A195EYS7_9HYME</name>
<dbReference type="PANTHER" id="PTHR11091:SF0">
    <property type="entry name" value="MALATE DEHYDROGENASE"/>
    <property type="match status" value="1"/>
</dbReference>
<keyword evidence="2" id="KW-0560">Oxidoreductase</keyword>
<dbReference type="EMBL" id="KQ981905">
    <property type="protein sequence ID" value="KYN33450.1"/>
    <property type="molecule type" value="Genomic_DNA"/>
</dbReference>
<dbReference type="InterPro" id="IPR003767">
    <property type="entry name" value="Malate/L-lactate_DH-like"/>
</dbReference>
<dbReference type="KEGG" id="tsep:108753536"/>
<evidence type="ECO:0000256" key="1">
    <source>
        <dbReference type="ARBA" id="ARBA00006056"/>
    </source>
</evidence>
<dbReference type="InterPro" id="IPR043144">
    <property type="entry name" value="Mal/L-sulf/L-lact_DH-like_ah"/>
</dbReference>
<reference evidence="3 4" key="1">
    <citation type="submission" date="2016-03" db="EMBL/GenBank/DDBJ databases">
        <title>Trachymyrmex septentrionalis WGS genome.</title>
        <authorList>
            <person name="Nygaard S."/>
            <person name="Hu H."/>
            <person name="Boomsma J."/>
            <person name="Zhang G."/>
        </authorList>
    </citation>
    <scope>NUCLEOTIDE SEQUENCE [LARGE SCALE GENOMIC DNA]</scope>
    <source>
        <strain evidence="3">Tsep2-gDNA-1</strain>
        <tissue evidence="3">Whole body</tissue>
    </source>
</reference>
<evidence type="ECO:0000313" key="4">
    <source>
        <dbReference type="Proteomes" id="UP000078541"/>
    </source>
</evidence>
<proteinExistence type="inferred from homology"/>
<dbReference type="Gene3D" id="1.10.1530.10">
    <property type="match status" value="1"/>
</dbReference>
<organism evidence="3 4">
    <name type="scientific">Trachymyrmex septentrionalis</name>
    <dbReference type="NCBI Taxonomy" id="34720"/>
    <lineage>
        <taxon>Eukaryota</taxon>
        <taxon>Metazoa</taxon>
        <taxon>Ecdysozoa</taxon>
        <taxon>Arthropoda</taxon>
        <taxon>Hexapoda</taxon>
        <taxon>Insecta</taxon>
        <taxon>Pterygota</taxon>
        <taxon>Neoptera</taxon>
        <taxon>Endopterygota</taxon>
        <taxon>Hymenoptera</taxon>
        <taxon>Apocrita</taxon>
        <taxon>Aculeata</taxon>
        <taxon>Formicoidea</taxon>
        <taxon>Formicidae</taxon>
        <taxon>Myrmicinae</taxon>
        <taxon>Trachymyrmex</taxon>
    </lineage>
</organism>
<protein>
    <submittedName>
        <fullName evidence="3">Malate dehydrogenase</fullName>
    </submittedName>
</protein>
<gene>
    <name evidence="3" type="ORF">ALC56_12162</name>
</gene>
<dbReference type="Proteomes" id="UP000078541">
    <property type="component" value="Unassembled WGS sequence"/>
</dbReference>
<dbReference type="PANTHER" id="PTHR11091">
    <property type="entry name" value="OXIDOREDUCTASE-RELATED"/>
    <property type="match status" value="1"/>
</dbReference>
<accession>A0A195EYS7</accession>
<dbReference type="AlphaFoldDB" id="A0A195EYS7"/>
<dbReference type="InterPro" id="IPR043143">
    <property type="entry name" value="Mal/L-sulf/L-lact_DH-like_NADP"/>
</dbReference>
<dbReference type="SUPFAM" id="SSF89733">
    <property type="entry name" value="L-sulfolactate dehydrogenase-like"/>
    <property type="match status" value="1"/>
</dbReference>
<dbReference type="GO" id="GO:0016491">
    <property type="term" value="F:oxidoreductase activity"/>
    <property type="evidence" value="ECO:0007669"/>
    <property type="project" value="UniProtKB-KW"/>
</dbReference>
<evidence type="ECO:0000256" key="2">
    <source>
        <dbReference type="ARBA" id="ARBA00023002"/>
    </source>
</evidence>
<dbReference type="STRING" id="34720.A0A195EYS7"/>
<dbReference type="OrthoDB" id="7881616at2759"/>